<reference evidence="1 2" key="1">
    <citation type="journal article" date="2014" name="Genome Biol.">
        <title>Transcriptome and methylome profiling reveals relics of genome dominance in the mesopolyploid Brassica oleracea.</title>
        <authorList>
            <person name="Parkin I.A."/>
            <person name="Koh C."/>
            <person name="Tang H."/>
            <person name="Robinson S.J."/>
            <person name="Kagale S."/>
            <person name="Clarke W.E."/>
            <person name="Town C.D."/>
            <person name="Nixon J."/>
            <person name="Krishnakumar V."/>
            <person name="Bidwell S.L."/>
            <person name="Denoeud F."/>
            <person name="Belcram H."/>
            <person name="Links M.G."/>
            <person name="Just J."/>
            <person name="Clarke C."/>
            <person name="Bender T."/>
            <person name="Huebert T."/>
            <person name="Mason A.S."/>
            <person name="Pires J.C."/>
            <person name="Barker G."/>
            <person name="Moore J."/>
            <person name="Walley P.G."/>
            <person name="Manoli S."/>
            <person name="Batley J."/>
            <person name="Edwards D."/>
            <person name="Nelson M.N."/>
            <person name="Wang X."/>
            <person name="Paterson A.H."/>
            <person name="King G."/>
            <person name="Bancroft I."/>
            <person name="Chalhoub B."/>
            <person name="Sharpe A.G."/>
        </authorList>
    </citation>
    <scope>NUCLEOTIDE SEQUENCE</scope>
    <source>
        <strain evidence="1 2">cv. TO1000</strain>
    </source>
</reference>
<dbReference type="AlphaFoldDB" id="A0A0D3AA07"/>
<evidence type="ECO:0000313" key="1">
    <source>
        <dbReference type="EnsemblPlants" id="Bo1g087800.1"/>
    </source>
</evidence>
<evidence type="ECO:0000313" key="2">
    <source>
        <dbReference type="Proteomes" id="UP000032141"/>
    </source>
</evidence>
<dbReference type="EnsemblPlants" id="Bo1g087800.1">
    <property type="protein sequence ID" value="Bo1g087800.1"/>
    <property type="gene ID" value="Bo1g087800"/>
</dbReference>
<name>A0A0D3AA07_BRAOL</name>
<accession>A0A0D3AA07</accession>
<sequence length="304" mass="34399">MGSGYSRGFKDSIECLSERYDHKDMDSKRNLGKKRLIGDLQGFIRVRTGRIRDSPNSSKGMRNPEDLVQDIRGYCIHGLDSLRGVVGFGNQYKRGRESIECSIVPSNLFLQKFNNLICFLLVLVRMTQSQLLGNGDEMKNGEGNRKRLKISDNSDLIKSYSKTLIGRYMNPMEQDVKALLVTGVVLLEFCDHFRLYNGNIGVGVCSGTWLGIWIDWLGQCIMRLAPKLVSSNQLQEAELEMNRALGFDYLGKQAVERVWLKVAVERSVTKALFMVCSTKEMAVGLGRPERLWCKFLASWSGAYL</sequence>
<protein>
    <submittedName>
        <fullName evidence="1">Uncharacterized protein</fullName>
    </submittedName>
</protein>
<reference evidence="1" key="2">
    <citation type="submission" date="2015-03" db="UniProtKB">
        <authorList>
            <consortium name="EnsemblPlants"/>
        </authorList>
    </citation>
    <scope>IDENTIFICATION</scope>
</reference>
<dbReference type="HOGENOM" id="CLU_1074964_0_0_1"/>
<dbReference type="Gramene" id="Bo1g087800.1">
    <property type="protein sequence ID" value="Bo1g087800.1"/>
    <property type="gene ID" value="Bo1g087800"/>
</dbReference>
<proteinExistence type="predicted"/>
<organism evidence="1 2">
    <name type="scientific">Brassica oleracea var. oleracea</name>
    <dbReference type="NCBI Taxonomy" id="109376"/>
    <lineage>
        <taxon>Eukaryota</taxon>
        <taxon>Viridiplantae</taxon>
        <taxon>Streptophyta</taxon>
        <taxon>Embryophyta</taxon>
        <taxon>Tracheophyta</taxon>
        <taxon>Spermatophyta</taxon>
        <taxon>Magnoliopsida</taxon>
        <taxon>eudicotyledons</taxon>
        <taxon>Gunneridae</taxon>
        <taxon>Pentapetalae</taxon>
        <taxon>rosids</taxon>
        <taxon>malvids</taxon>
        <taxon>Brassicales</taxon>
        <taxon>Brassicaceae</taxon>
        <taxon>Brassiceae</taxon>
        <taxon>Brassica</taxon>
    </lineage>
</organism>
<keyword evidence="2" id="KW-1185">Reference proteome</keyword>
<dbReference type="Proteomes" id="UP000032141">
    <property type="component" value="Chromosome C1"/>
</dbReference>